<evidence type="ECO:0000313" key="1">
    <source>
        <dbReference type="EMBL" id="PIC11764.1"/>
    </source>
</evidence>
<organism evidence="2 3">
    <name type="scientific">Caenorhabditis nigoni</name>
    <dbReference type="NCBI Taxonomy" id="1611254"/>
    <lineage>
        <taxon>Eukaryota</taxon>
        <taxon>Metazoa</taxon>
        <taxon>Ecdysozoa</taxon>
        <taxon>Nematoda</taxon>
        <taxon>Chromadorea</taxon>
        <taxon>Rhabditida</taxon>
        <taxon>Rhabditina</taxon>
        <taxon>Rhabditomorpha</taxon>
        <taxon>Rhabditoidea</taxon>
        <taxon>Rhabditidae</taxon>
        <taxon>Peloderinae</taxon>
        <taxon>Caenorhabditis</taxon>
    </lineage>
</organism>
<protein>
    <submittedName>
        <fullName evidence="2">Uncharacterized protein</fullName>
    </submittedName>
</protein>
<reference evidence="2" key="2">
    <citation type="journal article" date="2018" name="Science">
        <title>Rapid genome shrinkage in a self-fertile nematode reveals sperm competition proteins.</title>
        <authorList>
            <person name="Yin D."/>
            <person name="Schwarz E.M."/>
            <person name="Thomas C.G."/>
            <person name="Felde R.L."/>
            <person name="Korf I.F."/>
            <person name="Cutter A.D."/>
            <person name="Schartner C.M."/>
            <person name="Ralston E.J."/>
            <person name="Meyer B.J."/>
            <person name="Haag E.S."/>
        </authorList>
    </citation>
    <scope>NUCLEOTIDE SEQUENCE</scope>
    <source>
        <strain evidence="2">JU1422</strain>
    </source>
</reference>
<dbReference type="Proteomes" id="UP000230233">
    <property type="component" value="Unassembled WGS sequence"/>
</dbReference>
<dbReference type="STRING" id="1611254.A0A2G5SF03"/>
<keyword evidence="3" id="KW-1185">Reference proteome</keyword>
<dbReference type="EMBL" id="PDUG01000044">
    <property type="protein sequence ID" value="PIC11764.1"/>
    <property type="molecule type" value="Genomic_DNA"/>
</dbReference>
<reference evidence="3" key="1">
    <citation type="submission" date="2017-10" db="EMBL/GenBank/DDBJ databases">
        <title>Rapid genome shrinkage in a self-fertile nematode reveals novel sperm competition proteins.</title>
        <authorList>
            <person name="Yin D."/>
            <person name="Schwarz E.M."/>
            <person name="Thomas C.G."/>
            <person name="Felde R.L."/>
            <person name="Korf I.F."/>
            <person name="Cutter A.D."/>
            <person name="Schartner C.M."/>
            <person name="Ralston E.J."/>
            <person name="Meyer B.J."/>
            <person name="Haag E.S."/>
        </authorList>
    </citation>
    <scope>NUCLEOTIDE SEQUENCE [LARGE SCALE GENOMIC DNA]</scope>
    <source>
        <strain evidence="3">JU1422</strain>
    </source>
</reference>
<dbReference type="AlphaFoldDB" id="A0A2G5SF03"/>
<proteinExistence type="predicted"/>
<gene>
    <name evidence="2" type="ORF">B9Z55_027531</name>
    <name evidence="1" type="ORF">B9Z55_028865</name>
</gene>
<evidence type="ECO:0000313" key="3">
    <source>
        <dbReference type="Proteomes" id="UP000230233"/>
    </source>
</evidence>
<name>A0A2G5SF03_9PELO</name>
<dbReference type="EMBL" id="PDUG01000011">
    <property type="protein sequence ID" value="PIC13654.1"/>
    <property type="molecule type" value="Genomic_DNA"/>
</dbReference>
<comment type="caution">
    <text evidence="2">The sequence shown here is derived from an EMBL/GenBank/DDBJ whole genome shotgun (WGS) entry which is preliminary data.</text>
</comment>
<accession>A0A2G5SF03</accession>
<evidence type="ECO:0000313" key="2">
    <source>
        <dbReference type="EMBL" id="PIC13654.1"/>
    </source>
</evidence>
<sequence length="107" mass="12462">MVEQFNKLKINKNVRMVRKFYDGKTKPIRIAGNAKEYLEPITIKNCMQFKKINDAVCNYTFNEKLYFIASRSQEFARLAYYNDVAIGGLLIMPITEGDETFSSILEF</sequence>